<dbReference type="Pfam" id="PF00929">
    <property type="entry name" value="RNase_T"/>
    <property type="match status" value="1"/>
</dbReference>
<proteinExistence type="predicted"/>
<dbReference type="GO" id="GO:0000175">
    <property type="term" value="F:3'-5'-RNA exonuclease activity"/>
    <property type="evidence" value="ECO:0007669"/>
    <property type="project" value="InterPro"/>
</dbReference>
<dbReference type="STRING" id="1121895.GCA_000378485_02636"/>
<dbReference type="EMBL" id="JRLX01000010">
    <property type="protein sequence ID" value="KGO86454.1"/>
    <property type="molecule type" value="Genomic_DNA"/>
</dbReference>
<dbReference type="OrthoDB" id="159416at2"/>
<evidence type="ECO:0000313" key="6">
    <source>
        <dbReference type="Proteomes" id="UP000030152"/>
    </source>
</evidence>
<dbReference type="PANTHER" id="PTHR23044">
    <property type="entry name" value="3'-5' EXONUCLEASE ERI1-RELATED"/>
    <property type="match status" value="1"/>
</dbReference>
<feature type="domain" description="Exonuclease" evidence="4">
    <location>
        <begin position="7"/>
        <end position="182"/>
    </location>
</feature>
<evidence type="ECO:0000256" key="1">
    <source>
        <dbReference type="ARBA" id="ARBA00022722"/>
    </source>
</evidence>
<accession>A0A0A2M2F6</accession>
<organism evidence="5 6">
    <name type="scientific">Flavobacterium rivuli WB 3.3-2 = DSM 21788</name>
    <dbReference type="NCBI Taxonomy" id="1121895"/>
    <lineage>
        <taxon>Bacteria</taxon>
        <taxon>Pseudomonadati</taxon>
        <taxon>Bacteroidota</taxon>
        <taxon>Flavobacteriia</taxon>
        <taxon>Flavobacteriales</taxon>
        <taxon>Flavobacteriaceae</taxon>
        <taxon>Flavobacterium</taxon>
    </lineage>
</organism>
<comment type="caution">
    <text evidence="5">The sequence shown here is derived from an EMBL/GenBank/DDBJ whole genome shotgun (WGS) entry which is preliminary data.</text>
</comment>
<keyword evidence="1" id="KW-0540">Nuclease</keyword>
<dbReference type="Gene3D" id="3.30.420.10">
    <property type="entry name" value="Ribonuclease H-like superfamily/Ribonuclease H"/>
    <property type="match status" value="1"/>
</dbReference>
<dbReference type="CDD" id="cd06133">
    <property type="entry name" value="ERI-1_3'hExo_like"/>
    <property type="match status" value="1"/>
</dbReference>
<evidence type="ECO:0000256" key="2">
    <source>
        <dbReference type="ARBA" id="ARBA00022801"/>
    </source>
</evidence>
<dbReference type="eggNOG" id="COG5018">
    <property type="taxonomic scope" value="Bacteria"/>
</dbReference>
<dbReference type="InterPro" id="IPR047201">
    <property type="entry name" value="ERI-1_3'hExo-like"/>
</dbReference>
<keyword evidence="6" id="KW-1185">Reference proteome</keyword>
<sequence length="182" mass="19910">MAKKLDKILVVDIEATCWDGPNPEGMENDIIEIGIALLDVQTGEITHNRGIIVLPERSTVSAFCTKLTTITPEMVASEGISFKEACAILKKEYLSQSRAWASFGAYDQKQFQRQCAALGIGYPFGPSHINVKTLFALKHQLGHEEGMAGALALLQIPLEGTHHRGVDDARNIAKVLNRVLRG</sequence>
<dbReference type="Proteomes" id="UP000030152">
    <property type="component" value="Unassembled WGS sequence"/>
</dbReference>
<keyword evidence="2" id="KW-0378">Hydrolase</keyword>
<dbReference type="InterPro" id="IPR051274">
    <property type="entry name" value="3-5_Exoribonuclease"/>
</dbReference>
<dbReference type="InterPro" id="IPR013520">
    <property type="entry name" value="Ribonucl_H"/>
</dbReference>
<evidence type="ECO:0000313" key="5">
    <source>
        <dbReference type="EMBL" id="KGO86454.1"/>
    </source>
</evidence>
<dbReference type="GO" id="GO:0003676">
    <property type="term" value="F:nucleic acid binding"/>
    <property type="evidence" value="ECO:0007669"/>
    <property type="project" value="InterPro"/>
</dbReference>
<protein>
    <submittedName>
        <fullName evidence="5">DNA polymerase III</fullName>
    </submittedName>
</protein>
<dbReference type="InterPro" id="IPR012337">
    <property type="entry name" value="RNaseH-like_sf"/>
</dbReference>
<name>A0A0A2M2F6_9FLAO</name>
<reference evidence="5 6" key="1">
    <citation type="submission" date="2013-09" db="EMBL/GenBank/DDBJ databases">
        <authorList>
            <person name="Zeng Z."/>
            <person name="Chen C."/>
        </authorList>
    </citation>
    <scope>NUCLEOTIDE SEQUENCE [LARGE SCALE GENOMIC DNA]</scope>
    <source>
        <strain evidence="5 6">WB 3.3-2</strain>
    </source>
</reference>
<dbReference type="SMART" id="SM00479">
    <property type="entry name" value="EXOIII"/>
    <property type="match status" value="1"/>
</dbReference>
<dbReference type="SUPFAM" id="SSF53098">
    <property type="entry name" value="Ribonuclease H-like"/>
    <property type="match status" value="1"/>
</dbReference>
<evidence type="ECO:0000256" key="3">
    <source>
        <dbReference type="ARBA" id="ARBA00022839"/>
    </source>
</evidence>
<dbReference type="AlphaFoldDB" id="A0A0A2M2F6"/>
<dbReference type="InterPro" id="IPR036397">
    <property type="entry name" value="RNaseH_sf"/>
</dbReference>
<evidence type="ECO:0000259" key="4">
    <source>
        <dbReference type="SMART" id="SM00479"/>
    </source>
</evidence>
<dbReference type="RefSeq" id="WP_020213804.1">
    <property type="nucleotide sequence ID" value="NZ_JRLX01000010.1"/>
</dbReference>
<dbReference type="PANTHER" id="PTHR23044:SF61">
    <property type="entry name" value="3'-5' EXORIBONUCLEASE 1-RELATED"/>
    <property type="match status" value="1"/>
</dbReference>
<gene>
    <name evidence="5" type="ORF">Q765_11285</name>
</gene>
<keyword evidence="3" id="KW-0269">Exonuclease</keyword>
<dbReference type="GO" id="GO:0006259">
    <property type="term" value="P:DNA metabolic process"/>
    <property type="evidence" value="ECO:0007669"/>
    <property type="project" value="UniProtKB-ARBA"/>
</dbReference>